<comment type="pathway">
    <text evidence="3">Protein modification; protein ubiquitination.</text>
</comment>
<dbReference type="PANTHER" id="PTHR16079:SF4">
    <property type="entry name" value="E3 UBIQUITIN-PROTEIN LIGASE CHFR"/>
    <property type="match status" value="1"/>
</dbReference>
<evidence type="ECO:0000256" key="10">
    <source>
        <dbReference type="ARBA" id="ARBA00022771"/>
    </source>
</evidence>
<feature type="compositionally biased region" description="Acidic residues" evidence="19">
    <location>
        <begin position="337"/>
        <end position="356"/>
    </location>
</feature>
<evidence type="ECO:0000256" key="8">
    <source>
        <dbReference type="ARBA" id="ARBA00022679"/>
    </source>
</evidence>
<sequence length="680" mass="75960">MDVEAWGQLVSLTDIDTEPIMIMSDSFTIGRAKDCDLPFTDNKLVSSRHCSIQKDESGNVWLCDSSTNGTLLNLKVKISKGNKKELQHGDDFYIVYKKGEEEKNVGFVYQSMAELAKEDSSEAEQTQEYETDANILDATVADVDVNFLDDTEEDTPDDTSKKRTKKDEDKDDSEPAKKMMKTSEPSAESKIGSDDTTNVPSSGNKEKSKEEISKEEASKLKSGAGTTPAAVPDVDEIEETLMCSICQEIMYNCISLQPCMHSYCAGCYSDWMQKSNECPTCRMKVKRINKNHIVNNLIEAYLKEHPEKKRPEEDLKALDAKNKITKDMMTPTATEGYDPDNEEEEEDYTDSDAEDDEARTIPPAIAFNPPVFTPAPPMLFGIGTPFFGARPAATKCRQCPGYVAPPTVPPTGIFQTAINVVGTALGLNQGGNQTTGTATEKKEEEESEATQSLGDGAEASTSDGKTKKMADPELKDEKTMPEAPPYICPLVQNHVLCQCCLQPMPDRRAQAINPANNIPPQQCQICYRAYCHAYWGCTKNECTGCIGKFKDLNFGKKCLNNLILENVYESEIFKNYVEANGMSVKQVLRESLVKLDAGQYTCPDQSRFTINSNTALCYTCGLRNFKELAYQYRKDIPRDELPEDAQKRQDCYWGKNCRTQRTRPHHAKNFSHICDQIRTT</sequence>
<comment type="catalytic activity">
    <reaction evidence="1">
        <text>S-ubiquitinyl-[E2 ubiquitin-conjugating enzyme]-L-cysteine + [acceptor protein]-L-lysine = [E2 ubiquitin-conjugating enzyme]-L-cysteine + N(6)-ubiquitinyl-[acceptor protein]-L-lysine.</text>
        <dbReference type="EC" id="2.3.2.27"/>
    </reaction>
</comment>
<evidence type="ECO:0000256" key="11">
    <source>
        <dbReference type="ARBA" id="ARBA00022776"/>
    </source>
</evidence>
<evidence type="ECO:0000256" key="18">
    <source>
        <dbReference type="PROSITE-ProRule" id="PRU00175"/>
    </source>
</evidence>
<feature type="region of interest" description="Disordered" evidence="19">
    <location>
        <begin position="148"/>
        <end position="232"/>
    </location>
</feature>
<keyword evidence="14" id="KW-0539">Nucleus</keyword>
<dbReference type="InterPro" id="IPR013083">
    <property type="entry name" value="Znf_RING/FYVE/PHD"/>
</dbReference>
<accession>A0A8B6BWB2</accession>
<dbReference type="SUPFAM" id="SSF57850">
    <property type="entry name" value="RING/U-box"/>
    <property type="match status" value="1"/>
</dbReference>
<dbReference type="PROSITE" id="PS50089">
    <property type="entry name" value="ZF_RING_2"/>
    <property type="match status" value="1"/>
</dbReference>
<reference evidence="22" key="1">
    <citation type="submission" date="2018-11" db="EMBL/GenBank/DDBJ databases">
        <authorList>
            <person name="Alioto T."/>
            <person name="Alioto T."/>
        </authorList>
    </citation>
    <scope>NUCLEOTIDE SEQUENCE</scope>
</reference>
<dbReference type="PROSITE" id="PS00518">
    <property type="entry name" value="ZF_RING_1"/>
    <property type="match status" value="1"/>
</dbReference>
<keyword evidence="23" id="KW-1185">Reference proteome</keyword>
<dbReference type="InterPro" id="IPR040909">
    <property type="entry name" value="CHFR_Znf-CRD"/>
</dbReference>
<evidence type="ECO:0000313" key="23">
    <source>
        <dbReference type="Proteomes" id="UP000596742"/>
    </source>
</evidence>
<evidence type="ECO:0000259" key="21">
    <source>
        <dbReference type="PROSITE" id="PS50089"/>
    </source>
</evidence>
<feature type="domain" description="FHA" evidence="20">
    <location>
        <begin position="27"/>
        <end position="73"/>
    </location>
</feature>
<dbReference type="SMART" id="SM00184">
    <property type="entry name" value="RING"/>
    <property type="match status" value="1"/>
</dbReference>
<feature type="region of interest" description="Disordered" evidence="19">
    <location>
        <begin position="327"/>
        <end position="356"/>
    </location>
</feature>
<dbReference type="Gene3D" id="3.30.40.140">
    <property type="match status" value="1"/>
</dbReference>
<dbReference type="GO" id="GO:0051301">
    <property type="term" value="P:cell division"/>
    <property type="evidence" value="ECO:0007669"/>
    <property type="project" value="UniProtKB-KW"/>
</dbReference>
<evidence type="ECO:0000256" key="1">
    <source>
        <dbReference type="ARBA" id="ARBA00000900"/>
    </source>
</evidence>
<dbReference type="AlphaFoldDB" id="A0A8B6BWB2"/>
<feature type="compositionally biased region" description="Basic and acidic residues" evidence="19">
    <location>
        <begin position="204"/>
        <end position="219"/>
    </location>
</feature>
<name>A0A8B6BWB2_MYTGA</name>
<evidence type="ECO:0000256" key="4">
    <source>
        <dbReference type="ARBA" id="ARBA00005797"/>
    </source>
</evidence>
<evidence type="ECO:0000256" key="9">
    <source>
        <dbReference type="ARBA" id="ARBA00022723"/>
    </source>
</evidence>
<keyword evidence="10 18" id="KW-0863">Zinc-finger</keyword>
<dbReference type="InterPro" id="IPR008984">
    <property type="entry name" value="SMAD_FHA_dom_sf"/>
</dbReference>
<protein>
    <recommendedName>
        <fullName evidence="6">E3 ubiquitin-protein ligase CHFR</fullName>
        <ecNumber evidence="5">2.3.2.27</ecNumber>
    </recommendedName>
    <alternativeName>
        <fullName evidence="17">Checkpoint with forkhead and RING finger domains protein</fullName>
    </alternativeName>
    <alternativeName>
        <fullName evidence="16">RING-type E3 ubiquitin transferase CHFR</fullName>
    </alternativeName>
</protein>
<dbReference type="UniPathway" id="UPA00143"/>
<evidence type="ECO:0000256" key="5">
    <source>
        <dbReference type="ARBA" id="ARBA00012483"/>
    </source>
</evidence>
<dbReference type="GO" id="GO:0006511">
    <property type="term" value="P:ubiquitin-dependent protein catabolic process"/>
    <property type="evidence" value="ECO:0007669"/>
    <property type="project" value="TreeGrafter"/>
</dbReference>
<feature type="region of interest" description="Disordered" evidence="19">
    <location>
        <begin position="427"/>
        <end position="478"/>
    </location>
</feature>
<dbReference type="Pfam" id="PF17979">
    <property type="entry name" value="zf-CRD"/>
    <property type="match status" value="1"/>
</dbReference>
<evidence type="ECO:0000256" key="15">
    <source>
        <dbReference type="ARBA" id="ARBA00023306"/>
    </source>
</evidence>
<dbReference type="CDD" id="cd22672">
    <property type="entry name" value="FHA_CHFR"/>
    <property type="match status" value="1"/>
</dbReference>
<dbReference type="Gene3D" id="3.30.40.10">
    <property type="entry name" value="Zinc/RING finger domain, C3HC4 (zinc finger)"/>
    <property type="match status" value="1"/>
</dbReference>
<evidence type="ECO:0000256" key="7">
    <source>
        <dbReference type="ARBA" id="ARBA00022618"/>
    </source>
</evidence>
<dbReference type="CDD" id="cd16503">
    <property type="entry name" value="RING-HC_CHFR"/>
    <property type="match status" value="1"/>
</dbReference>
<dbReference type="EMBL" id="UYJE01000817">
    <property type="protein sequence ID" value="VDH96801.1"/>
    <property type="molecule type" value="Genomic_DNA"/>
</dbReference>
<dbReference type="Pfam" id="PF00498">
    <property type="entry name" value="FHA"/>
    <property type="match status" value="1"/>
</dbReference>
<comment type="similarity">
    <text evidence="4">Belongs to the CHFR family.</text>
</comment>
<organism evidence="22 23">
    <name type="scientific">Mytilus galloprovincialis</name>
    <name type="common">Mediterranean mussel</name>
    <dbReference type="NCBI Taxonomy" id="29158"/>
    <lineage>
        <taxon>Eukaryota</taxon>
        <taxon>Metazoa</taxon>
        <taxon>Spiralia</taxon>
        <taxon>Lophotrochozoa</taxon>
        <taxon>Mollusca</taxon>
        <taxon>Bivalvia</taxon>
        <taxon>Autobranchia</taxon>
        <taxon>Pteriomorphia</taxon>
        <taxon>Mytilida</taxon>
        <taxon>Mytiloidea</taxon>
        <taxon>Mytilidae</taxon>
        <taxon>Mytilinae</taxon>
        <taxon>Mytilus</taxon>
    </lineage>
</organism>
<keyword evidence="7" id="KW-0132">Cell division</keyword>
<dbReference type="GO" id="GO:0016605">
    <property type="term" value="C:PML body"/>
    <property type="evidence" value="ECO:0007669"/>
    <property type="project" value="UniProtKB-SubCell"/>
</dbReference>
<dbReference type="Proteomes" id="UP000596742">
    <property type="component" value="Unassembled WGS sequence"/>
</dbReference>
<dbReference type="Pfam" id="PF13923">
    <property type="entry name" value="zf-C3HC4_2"/>
    <property type="match status" value="1"/>
</dbReference>
<keyword evidence="13" id="KW-0862">Zinc</keyword>
<evidence type="ECO:0000313" key="22">
    <source>
        <dbReference type="EMBL" id="VDH96801.1"/>
    </source>
</evidence>
<dbReference type="PROSITE" id="PS50006">
    <property type="entry name" value="FHA_DOMAIN"/>
    <property type="match status" value="1"/>
</dbReference>
<feature type="domain" description="RING-type" evidence="21">
    <location>
        <begin position="243"/>
        <end position="282"/>
    </location>
</feature>
<dbReference type="GO" id="GO:0061630">
    <property type="term" value="F:ubiquitin protein ligase activity"/>
    <property type="evidence" value="ECO:0007669"/>
    <property type="project" value="UniProtKB-EC"/>
</dbReference>
<dbReference type="OrthoDB" id="1305878at2759"/>
<evidence type="ECO:0000259" key="20">
    <source>
        <dbReference type="PROSITE" id="PS50006"/>
    </source>
</evidence>
<feature type="compositionally biased region" description="Basic and acidic residues" evidence="19">
    <location>
        <begin position="464"/>
        <end position="478"/>
    </location>
</feature>
<evidence type="ECO:0000256" key="17">
    <source>
        <dbReference type="ARBA" id="ARBA00031332"/>
    </source>
</evidence>
<keyword evidence="12" id="KW-0833">Ubl conjugation pathway</keyword>
<dbReference type="InterPro" id="IPR017907">
    <property type="entry name" value="Znf_RING_CS"/>
</dbReference>
<dbReference type="FunFam" id="3.30.40.10:FF:000203">
    <property type="entry name" value="E3 ubiquitin-protein ligase CHFR isoform X1"/>
    <property type="match status" value="1"/>
</dbReference>
<proteinExistence type="inferred from homology"/>
<keyword evidence="15" id="KW-0131">Cell cycle</keyword>
<dbReference type="SMART" id="SM00240">
    <property type="entry name" value="FHA"/>
    <property type="match status" value="1"/>
</dbReference>
<dbReference type="Gene3D" id="2.60.200.20">
    <property type="match status" value="1"/>
</dbReference>
<feature type="compositionally biased region" description="Acidic residues" evidence="19">
    <location>
        <begin position="148"/>
        <end position="157"/>
    </location>
</feature>
<keyword evidence="22" id="KW-0012">Acyltransferase</keyword>
<keyword evidence="8 22" id="KW-0808">Transferase</keyword>
<dbReference type="GO" id="GO:0008270">
    <property type="term" value="F:zinc ion binding"/>
    <property type="evidence" value="ECO:0007669"/>
    <property type="project" value="UniProtKB-KW"/>
</dbReference>
<keyword evidence="9" id="KW-0479">Metal-binding</keyword>
<dbReference type="InterPro" id="IPR000253">
    <property type="entry name" value="FHA_dom"/>
</dbReference>
<evidence type="ECO:0000256" key="14">
    <source>
        <dbReference type="ARBA" id="ARBA00023242"/>
    </source>
</evidence>
<gene>
    <name evidence="22" type="ORF">MGAL_10B019161</name>
</gene>
<comment type="caution">
    <text evidence="22">The sequence shown here is derived from an EMBL/GenBank/DDBJ whole genome shotgun (WGS) entry which is preliminary data.</text>
</comment>
<evidence type="ECO:0000256" key="6">
    <source>
        <dbReference type="ARBA" id="ARBA00017908"/>
    </source>
</evidence>
<feature type="compositionally biased region" description="Low complexity" evidence="19">
    <location>
        <begin position="427"/>
        <end position="438"/>
    </location>
</feature>
<keyword evidence="11" id="KW-0498">Mitosis</keyword>
<evidence type="ECO:0000256" key="2">
    <source>
        <dbReference type="ARBA" id="ARBA00004322"/>
    </source>
</evidence>
<dbReference type="InterPro" id="IPR052256">
    <property type="entry name" value="E3_ubiquitin-ligase_CHFR"/>
</dbReference>
<feature type="compositionally biased region" description="Basic and acidic residues" evidence="19">
    <location>
        <begin position="158"/>
        <end position="177"/>
    </location>
</feature>
<evidence type="ECO:0000256" key="13">
    <source>
        <dbReference type="ARBA" id="ARBA00022833"/>
    </source>
</evidence>
<comment type="subcellular location">
    <subcellularLocation>
        <location evidence="2">Nucleus</location>
        <location evidence="2">PML body</location>
    </subcellularLocation>
</comment>
<evidence type="ECO:0000256" key="12">
    <source>
        <dbReference type="ARBA" id="ARBA00022786"/>
    </source>
</evidence>
<evidence type="ECO:0000256" key="3">
    <source>
        <dbReference type="ARBA" id="ARBA00004906"/>
    </source>
</evidence>
<dbReference type="InterPro" id="IPR001841">
    <property type="entry name" value="Znf_RING"/>
</dbReference>
<dbReference type="GO" id="GO:0016567">
    <property type="term" value="P:protein ubiquitination"/>
    <property type="evidence" value="ECO:0007669"/>
    <property type="project" value="UniProtKB-UniPathway"/>
</dbReference>
<dbReference type="PANTHER" id="PTHR16079">
    <property type="entry name" value="UBIQUITIN LIGASE PROTEIN CHFR"/>
    <property type="match status" value="1"/>
</dbReference>
<dbReference type="SUPFAM" id="SSF49879">
    <property type="entry name" value="SMAD/FHA domain"/>
    <property type="match status" value="1"/>
</dbReference>
<evidence type="ECO:0000256" key="19">
    <source>
        <dbReference type="SAM" id="MobiDB-lite"/>
    </source>
</evidence>
<evidence type="ECO:0000256" key="16">
    <source>
        <dbReference type="ARBA" id="ARBA00029800"/>
    </source>
</evidence>
<dbReference type="EC" id="2.3.2.27" evidence="5"/>